<protein>
    <submittedName>
        <fullName evidence="3">ATP-binding protein</fullName>
    </submittedName>
</protein>
<name>A0ABP4XIE3_9ACTN</name>
<evidence type="ECO:0000259" key="1">
    <source>
        <dbReference type="Pfam" id="PF13191"/>
    </source>
</evidence>
<dbReference type="GO" id="GO:0005524">
    <property type="term" value="F:ATP binding"/>
    <property type="evidence" value="ECO:0007669"/>
    <property type="project" value="UniProtKB-KW"/>
</dbReference>
<organism evidence="3 4">
    <name type="scientific">Luedemannella flava</name>
    <dbReference type="NCBI Taxonomy" id="349316"/>
    <lineage>
        <taxon>Bacteria</taxon>
        <taxon>Bacillati</taxon>
        <taxon>Actinomycetota</taxon>
        <taxon>Actinomycetes</taxon>
        <taxon>Micromonosporales</taxon>
        <taxon>Micromonosporaceae</taxon>
        <taxon>Luedemannella</taxon>
    </lineage>
</organism>
<reference evidence="3" key="1">
    <citation type="journal article" date="2014" name="Int. J. Syst. Evol. Microbiol.">
        <title>Complete genome of a new Firmicutes species belonging to the dominant human colonic microbiota ('Ruminococcus bicirculans') reveals two chromosomes and a selective capacity to utilize plant glucans.</title>
        <authorList>
            <consortium name="NISC Comparative Sequencing Program"/>
            <person name="Wegmann U."/>
            <person name="Louis P."/>
            <person name="Goesmann A."/>
            <person name="Henrissat B."/>
            <person name="Duncan S.H."/>
            <person name="Flint H.J."/>
        </authorList>
    </citation>
    <scope>NUCLEOTIDE SEQUENCE</scope>
    <source>
        <strain evidence="3">JCM 13250</strain>
    </source>
</reference>
<dbReference type="RefSeq" id="WP_344125300.1">
    <property type="nucleotide sequence ID" value="NZ_BAAALT010000003.1"/>
</dbReference>
<dbReference type="InterPro" id="IPR027417">
    <property type="entry name" value="P-loop_NTPase"/>
</dbReference>
<reference evidence="3" key="3">
    <citation type="submission" date="2023-12" db="EMBL/GenBank/DDBJ databases">
        <authorList>
            <person name="Sun Q."/>
            <person name="Inoue M."/>
        </authorList>
    </citation>
    <scope>NUCLEOTIDE SEQUENCE</scope>
    <source>
        <strain evidence="3">JCM 13250</strain>
    </source>
</reference>
<proteinExistence type="predicted"/>
<dbReference type="EMBL" id="BAAALT010000003">
    <property type="protein sequence ID" value="GAA1783949.1"/>
    <property type="molecule type" value="Genomic_DNA"/>
</dbReference>
<reference evidence="4" key="2">
    <citation type="journal article" date="2019" name="Int. J. Syst. Evol. Microbiol.">
        <title>The Global Catalogue of Microorganisms (GCM) 10K type strain sequencing project: providing services to taxonomists for standard genome sequencing and annotation.</title>
        <authorList>
            <consortium name="The Broad Institute Genomics Platform"/>
            <consortium name="The Broad Institute Genome Sequencing Center for Infectious Disease"/>
            <person name="Wu L."/>
            <person name="Ma J."/>
        </authorList>
    </citation>
    <scope>NUCLEOTIDE SEQUENCE [LARGE SCALE GENOMIC DNA]</scope>
    <source>
        <strain evidence="4">JCM 13250</strain>
    </source>
</reference>
<comment type="caution">
    <text evidence="3">The sequence shown here is derived from an EMBL/GenBank/DDBJ whole genome shotgun (WGS) entry which is preliminary data.</text>
</comment>
<accession>A0ABP4XIE3</accession>
<keyword evidence="4" id="KW-1185">Reference proteome</keyword>
<dbReference type="Proteomes" id="UP001500218">
    <property type="component" value="Unassembled WGS sequence"/>
</dbReference>
<gene>
    <name evidence="2" type="ORF">GCM10009682_02660</name>
    <name evidence="3" type="ORF">GCM10009682_02860</name>
</gene>
<dbReference type="InterPro" id="IPR041664">
    <property type="entry name" value="AAA_16"/>
</dbReference>
<dbReference type="SUPFAM" id="SSF52540">
    <property type="entry name" value="P-loop containing nucleoside triphosphate hydrolases"/>
    <property type="match status" value="1"/>
</dbReference>
<sequence length="682" mass="74637">MSTRLGDLLDNARRERFVGRRREVASFDDALDKRSPQRLLFVHGEGGIGKTTLLLELRARALAAGRPVIHVDGRDIDPSPQGMATALGLRPGDDTVASLPAGAVLLVDGYEQMAPVDVWLRDVFVPGLSADNVVVLAGRDPPAAPWRTDPGWRHLVAVHRLDPLVPAESFELLAHAGVDPSVRPHLLRLGRGHPLTMALLADLAETGEVPDTLADVPDLVSALLASFLRDTPGEAHLIGLATCALAWLTTEDLLRQVVGADAAVVWQWLARQPFVTAGPRGLFIHDLARDVLDAEFERRSPERYAAYRRIVQAHALAGLRAATGVDRQPYAQQLNFLHRKGPLAAAISVLRAQGSAAVVPARPDEHDQICAIIEKFEGPTSARFARAWLSEQPERLSVVRTGDDVAGFAHHLRCPTGSPLEERDPVVRAVLDHVAREGPVRPGEHVDITRFLAGAREHQRDLYAVLVASVSSIIEWSTSPLAWSFATTVDIGYWEPFFEYLAFTRLTEADVDGLQHVVYGIDWRRVPVEDWLDLMRERGHSGDTGPPPAAIMRPPALDRARFAVAIRTALQTLHRPDHLAANPLMGSALAATATGPDVAQLRATIENAVTCLGDEPKGDQLRAVLHRTYLRAAPTQEAAAEVLGLPMSTYRRYLARAVDHLTELLWTVEIGEVRRAQFDVRA</sequence>
<evidence type="ECO:0000313" key="2">
    <source>
        <dbReference type="EMBL" id="GAA1783949.1"/>
    </source>
</evidence>
<dbReference type="EMBL" id="BAAALT010000003">
    <property type="protein sequence ID" value="GAA1784109.1"/>
    <property type="molecule type" value="Genomic_DNA"/>
</dbReference>
<feature type="domain" description="Orc1-like AAA ATPase" evidence="1">
    <location>
        <begin position="16"/>
        <end position="64"/>
    </location>
</feature>
<keyword evidence="3" id="KW-0547">Nucleotide-binding</keyword>
<dbReference type="Pfam" id="PF13191">
    <property type="entry name" value="AAA_16"/>
    <property type="match status" value="1"/>
</dbReference>
<evidence type="ECO:0000313" key="3">
    <source>
        <dbReference type="EMBL" id="GAA1784109.1"/>
    </source>
</evidence>
<keyword evidence="3" id="KW-0067">ATP-binding</keyword>
<dbReference type="Gene3D" id="3.40.50.300">
    <property type="entry name" value="P-loop containing nucleotide triphosphate hydrolases"/>
    <property type="match status" value="1"/>
</dbReference>
<evidence type="ECO:0000313" key="4">
    <source>
        <dbReference type="Proteomes" id="UP001500218"/>
    </source>
</evidence>